<sequence>MGSKHTDTTPGGKFIFTTEHQPLLHMKTPKILKGKRALWIRTLMIRQRSLNDKITNKMVSWVSNGNESTRNVIHDAYRSVAKAGLRLFPANLHCHVVYNALVGQDFNIPDEYSKLLSCIHFQQYDSREDNTDRIFTFAFDENLHLLRQIKGLYLQTDYKEEEYSFFIGILVVSAFVPISDVVDEFDILIDAGYPVLAESIVDYFDDNVIQQLDRRGYRRSRTYSLTPWNFNFYPVQPTNLKVSIELEMKELETLLPTTAIRNVLYRIVYKPDVRTAAKHLKVPSTSKYGCLSSRSRMLSSAKISTRSVSSAQLSCCRKWLMKCRQQGCHGIRSLSREDFHSGKRTLWDRSQRLKVEINSFFMIIDPFSKWAEAEA</sequence>
<dbReference type="Proteomes" id="UP000031668">
    <property type="component" value="Unassembled WGS sequence"/>
</dbReference>
<name>A0A0C2JAY1_THEKT</name>
<accession>A0A0C2JAY1</accession>
<evidence type="ECO:0000313" key="2">
    <source>
        <dbReference type="Proteomes" id="UP000031668"/>
    </source>
</evidence>
<protein>
    <submittedName>
        <fullName evidence="1">Uncharacterized protein</fullName>
    </submittedName>
</protein>
<gene>
    <name evidence="1" type="ORF">RF11_14739</name>
</gene>
<comment type="caution">
    <text evidence="1">The sequence shown here is derived from an EMBL/GenBank/DDBJ whole genome shotgun (WGS) entry which is preliminary data.</text>
</comment>
<keyword evidence="2" id="KW-1185">Reference proteome</keyword>
<dbReference type="EMBL" id="JWZT01003563">
    <property type="protein sequence ID" value="KII66308.1"/>
    <property type="molecule type" value="Genomic_DNA"/>
</dbReference>
<organism evidence="1 2">
    <name type="scientific">Thelohanellus kitauei</name>
    <name type="common">Myxosporean</name>
    <dbReference type="NCBI Taxonomy" id="669202"/>
    <lineage>
        <taxon>Eukaryota</taxon>
        <taxon>Metazoa</taxon>
        <taxon>Cnidaria</taxon>
        <taxon>Myxozoa</taxon>
        <taxon>Myxosporea</taxon>
        <taxon>Bivalvulida</taxon>
        <taxon>Platysporina</taxon>
        <taxon>Myxobolidae</taxon>
        <taxon>Thelohanellus</taxon>
    </lineage>
</organism>
<dbReference type="AlphaFoldDB" id="A0A0C2JAY1"/>
<reference evidence="1 2" key="1">
    <citation type="journal article" date="2014" name="Genome Biol. Evol.">
        <title>The genome of the myxosporean Thelohanellus kitauei shows adaptations to nutrient acquisition within its fish host.</title>
        <authorList>
            <person name="Yang Y."/>
            <person name="Xiong J."/>
            <person name="Zhou Z."/>
            <person name="Huo F."/>
            <person name="Miao W."/>
            <person name="Ran C."/>
            <person name="Liu Y."/>
            <person name="Zhang J."/>
            <person name="Feng J."/>
            <person name="Wang M."/>
            <person name="Wang M."/>
            <person name="Wang L."/>
            <person name="Yao B."/>
        </authorList>
    </citation>
    <scope>NUCLEOTIDE SEQUENCE [LARGE SCALE GENOMIC DNA]</scope>
    <source>
        <strain evidence="1">Wuqing</strain>
    </source>
</reference>
<evidence type="ECO:0000313" key="1">
    <source>
        <dbReference type="EMBL" id="KII66308.1"/>
    </source>
</evidence>
<proteinExistence type="predicted"/>